<dbReference type="EMBL" id="FOSK01000007">
    <property type="protein sequence ID" value="SFK62908.1"/>
    <property type="molecule type" value="Genomic_DNA"/>
</dbReference>
<name>A0A1I4B217_9HYPH</name>
<keyword evidence="1" id="KW-0732">Signal</keyword>
<feature type="domain" description="Fe/B12 periplasmic-binding" evidence="2">
    <location>
        <begin position="36"/>
        <end position="290"/>
    </location>
</feature>
<evidence type="ECO:0000313" key="4">
    <source>
        <dbReference type="Proteomes" id="UP000199598"/>
    </source>
</evidence>
<dbReference type="InterPro" id="IPR002491">
    <property type="entry name" value="ABC_transptr_periplasmic_BD"/>
</dbReference>
<dbReference type="PANTHER" id="PTHR30535">
    <property type="entry name" value="VITAMIN B12-BINDING PROTEIN"/>
    <property type="match status" value="1"/>
</dbReference>
<feature type="signal peptide" evidence="1">
    <location>
        <begin position="1"/>
        <end position="24"/>
    </location>
</feature>
<keyword evidence="4" id="KW-1185">Reference proteome</keyword>
<dbReference type="PROSITE" id="PS50983">
    <property type="entry name" value="FE_B12_PBP"/>
    <property type="match status" value="1"/>
</dbReference>
<dbReference type="InterPro" id="IPR050902">
    <property type="entry name" value="ABC_Transporter_SBP"/>
</dbReference>
<protein>
    <submittedName>
        <fullName evidence="3">Iron complex transport system substrate-binding protein</fullName>
    </submittedName>
</protein>
<evidence type="ECO:0000313" key="3">
    <source>
        <dbReference type="EMBL" id="SFK62908.1"/>
    </source>
</evidence>
<comment type="caution">
    <text evidence="3">The sequence shown here is derived from an EMBL/GenBank/DDBJ whole genome shotgun (WGS) entry which is preliminary data.</text>
</comment>
<sequence length="290" mass="31371">MRNKIKKIMQMAFLVGLVISPAVARADQNEADAPRRVVSMNLCTDQFSMLLADKEQLISVSRLASDPTLSVMSEEAKAYPVNFGGAEEIFLMNPDLVIAGTYTNQTTVQMLRGLGITVVQVPPVRTISDIAKELRRLGKVLGREQQAEALAQQFTSEIQQLIDAQPDEQARAGVYYANGYTAGDGSLVNELITTAGLQNIANNLGLKGTSKLPLELLILEDPQLLVEGTQFSDKPALAFELLAHPALKRTLGNSGRVMVEDKYTICGLPFVTQAIGKLANQATKLGAQAE</sequence>
<accession>A0A1I4B217</accession>
<dbReference type="Pfam" id="PF01497">
    <property type="entry name" value="Peripla_BP_2"/>
    <property type="match status" value="1"/>
</dbReference>
<dbReference type="RefSeq" id="WP_093520727.1">
    <property type="nucleotide sequence ID" value="NZ_FOSK01000007.1"/>
</dbReference>
<dbReference type="PANTHER" id="PTHR30535:SF34">
    <property type="entry name" value="MOLYBDATE-BINDING PROTEIN MOLA"/>
    <property type="match status" value="1"/>
</dbReference>
<evidence type="ECO:0000256" key="1">
    <source>
        <dbReference type="SAM" id="SignalP"/>
    </source>
</evidence>
<gene>
    <name evidence="3" type="ORF">SAMN04488518_10785</name>
</gene>
<feature type="chain" id="PRO_5046961051" evidence="1">
    <location>
        <begin position="25"/>
        <end position="290"/>
    </location>
</feature>
<proteinExistence type="predicted"/>
<organism evidence="3 4">
    <name type="scientific">Pseudovibrio ascidiaceicola</name>
    <dbReference type="NCBI Taxonomy" id="285279"/>
    <lineage>
        <taxon>Bacteria</taxon>
        <taxon>Pseudomonadati</taxon>
        <taxon>Pseudomonadota</taxon>
        <taxon>Alphaproteobacteria</taxon>
        <taxon>Hyphomicrobiales</taxon>
        <taxon>Stappiaceae</taxon>
        <taxon>Pseudovibrio</taxon>
    </lineage>
</organism>
<evidence type="ECO:0000259" key="2">
    <source>
        <dbReference type="PROSITE" id="PS50983"/>
    </source>
</evidence>
<reference evidence="3 4" key="1">
    <citation type="submission" date="2016-10" db="EMBL/GenBank/DDBJ databases">
        <authorList>
            <person name="Varghese N."/>
            <person name="Submissions S."/>
        </authorList>
    </citation>
    <scope>NUCLEOTIDE SEQUENCE [LARGE SCALE GENOMIC DNA]</scope>
    <source>
        <strain evidence="3 4">DSM 16392</strain>
    </source>
</reference>
<dbReference type="Proteomes" id="UP000199598">
    <property type="component" value="Unassembled WGS sequence"/>
</dbReference>
<dbReference type="Gene3D" id="3.40.50.1980">
    <property type="entry name" value="Nitrogenase molybdenum iron protein domain"/>
    <property type="match status" value="2"/>
</dbReference>
<dbReference type="SUPFAM" id="SSF53807">
    <property type="entry name" value="Helical backbone' metal receptor"/>
    <property type="match status" value="1"/>
</dbReference>